<evidence type="ECO:0000313" key="11">
    <source>
        <dbReference type="Proteomes" id="UP000183649"/>
    </source>
</evidence>
<dbReference type="InterPro" id="IPR052157">
    <property type="entry name" value="BCAA_transport_permease"/>
</dbReference>
<dbReference type="GO" id="GO:0015188">
    <property type="term" value="F:L-isoleucine transmembrane transporter activity"/>
    <property type="evidence" value="ECO:0007669"/>
    <property type="project" value="TreeGrafter"/>
</dbReference>
<keyword evidence="11" id="KW-1185">Reference proteome</keyword>
<keyword evidence="4" id="KW-0997">Cell inner membrane</keyword>
<dbReference type="Proteomes" id="UP000183649">
    <property type="component" value="Unassembled WGS sequence"/>
</dbReference>
<protein>
    <submittedName>
        <fullName evidence="10">Amino acid/amide ABC transporter membrane protein 1, HAAT family (TC 3.A.1.4.-)</fullName>
    </submittedName>
</protein>
<dbReference type="GO" id="GO:0042941">
    <property type="term" value="P:D-alanine transmembrane transport"/>
    <property type="evidence" value="ECO:0007669"/>
    <property type="project" value="TreeGrafter"/>
</dbReference>
<dbReference type="GO" id="GO:0015190">
    <property type="term" value="F:L-leucine transmembrane transporter activity"/>
    <property type="evidence" value="ECO:0007669"/>
    <property type="project" value="TreeGrafter"/>
</dbReference>
<keyword evidence="8" id="KW-0472">Membrane</keyword>
<accession>A0A0K6I5L3</accession>
<evidence type="ECO:0000256" key="9">
    <source>
        <dbReference type="ARBA" id="ARBA00037998"/>
    </source>
</evidence>
<keyword evidence="2" id="KW-0813">Transport</keyword>
<dbReference type="CDD" id="cd06582">
    <property type="entry name" value="TM_PBP1_LivH_like"/>
    <property type="match status" value="1"/>
</dbReference>
<dbReference type="InterPro" id="IPR001851">
    <property type="entry name" value="ABC_transp_permease"/>
</dbReference>
<gene>
    <name evidence="10" type="ORF">Ga0061069_107105</name>
</gene>
<dbReference type="GO" id="GO:0015808">
    <property type="term" value="P:L-alanine transport"/>
    <property type="evidence" value="ECO:0007669"/>
    <property type="project" value="TreeGrafter"/>
</dbReference>
<organism evidence="10 11">
    <name type="scientific">Thiomonas bhubaneswarensis</name>
    <dbReference type="NCBI Taxonomy" id="339866"/>
    <lineage>
        <taxon>Bacteria</taxon>
        <taxon>Pseudomonadati</taxon>
        <taxon>Pseudomonadota</taxon>
        <taxon>Betaproteobacteria</taxon>
        <taxon>Burkholderiales</taxon>
        <taxon>Thiomonas</taxon>
    </lineage>
</organism>
<proteinExistence type="inferred from homology"/>
<dbReference type="GO" id="GO:0005886">
    <property type="term" value="C:plasma membrane"/>
    <property type="evidence" value="ECO:0007669"/>
    <property type="project" value="UniProtKB-SubCell"/>
</dbReference>
<keyword evidence="3" id="KW-1003">Cell membrane</keyword>
<dbReference type="OrthoDB" id="9807115at2"/>
<reference evidence="11" key="1">
    <citation type="submission" date="2015-08" db="EMBL/GenBank/DDBJ databases">
        <authorList>
            <person name="Varghese N."/>
        </authorList>
    </citation>
    <scope>NUCLEOTIDE SEQUENCE [LARGE SCALE GENOMIC DNA]</scope>
    <source>
        <strain evidence="11">DSM 18181</strain>
    </source>
</reference>
<dbReference type="STRING" id="339866.GCA_001418255_02144"/>
<dbReference type="EMBL" id="CYHF01000007">
    <property type="protein sequence ID" value="CUA98444.1"/>
    <property type="molecule type" value="Genomic_DNA"/>
</dbReference>
<name>A0A0K6I5L3_9BURK</name>
<keyword evidence="5" id="KW-0812">Transmembrane</keyword>
<dbReference type="Pfam" id="PF02653">
    <property type="entry name" value="BPD_transp_2"/>
    <property type="match status" value="1"/>
</dbReference>
<dbReference type="GO" id="GO:0015192">
    <property type="term" value="F:L-phenylalanine transmembrane transporter activity"/>
    <property type="evidence" value="ECO:0007669"/>
    <property type="project" value="TreeGrafter"/>
</dbReference>
<evidence type="ECO:0000256" key="4">
    <source>
        <dbReference type="ARBA" id="ARBA00022519"/>
    </source>
</evidence>
<dbReference type="GO" id="GO:0005304">
    <property type="term" value="F:L-valine transmembrane transporter activity"/>
    <property type="evidence" value="ECO:0007669"/>
    <property type="project" value="TreeGrafter"/>
</dbReference>
<evidence type="ECO:0000256" key="2">
    <source>
        <dbReference type="ARBA" id="ARBA00022448"/>
    </source>
</evidence>
<keyword evidence="7" id="KW-1133">Transmembrane helix</keyword>
<comment type="similarity">
    <text evidence="9">Belongs to the binding-protein-dependent transport system permease family. LivHM subfamily.</text>
</comment>
<evidence type="ECO:0000256" key="7">
    <source>
        <dbReference type="ARBA" id="ARBA00022989"/>
    </source>
</evidence>
<evidence type="ECO:0000256" key="6">
    <source>
        <dbReference type="ARBA" id="ARBA00022970"/>
    </source>
</evidence>
<evidence type="ECO:0000256" key="3">
    <source>
        <dbReference type="ARBA" id="ARBA00022475"/>
    </source>
</evidence>
<dbReference type="GO" id="GO:1903806">
    <property type="term" value="P:L-isoleucine import across plasma membrane"/>
    <property type="evidence" value="ECO:0007669"/>
    <property type="project" value="TreeGrafter"/>
</dbReference>
<sequence length="301" mass="31641">MLSTVLQQLVNGLTVGGIYALIALGYTMVYGVLRLINFAHGDLCIFGAYIGLVALGSGAGSGQSQLLLLGAAFLAAAVVVGVAGVVLEFTAYRPLRKADRLSAVVSALGASLFIENGIMLIWGPQLQVFPSNLLPSMHWTFGGARIDLVQLLIIAGSALLMALLYWFVHHTRYGTAMRATASDQDAARLMGINVNRVIVSVFVIGPAVGAIGGLFIGLYYRQVYFTMGWTYGLNAFIAAIIGGIGNIPGAMLGGVLLGLFNAFAAGFISSSWQEAITFALLIGILLVRPTGLLGERVAEKV</sequence>
<keyword evidence="6" id="KW-0029">Amino-acid transport</keyword>
<dbReference type="PANTHER" id="PTHR11795:SF371">
    <property type="entry name" value="HIGH-AFFINITY BRANCHED-CHAIN AMINO ACID TRANSPORT SYSTEM PERMEASE PROTEIN LIVH"/>
    <property type="match status" value="1"/>
</dbReference>
<evidence type="ECO:0000313" key="10">
    <source>
        <dbReference type="EMBL" id="CUA98444.1"/>
    </source>
</evidence>
<dbReference type="AlphaFoldDB" id="A0A0K6I5L3"/>
<evidence type="ECO:0000256" key="8">
    <source>
        <dbReference type="ARBA" id="ARBA00023136"/>
    </source>
</evidence>
<evidence type="ECO:0000256" key="1">
    <source>
        <dbReference type="ARBA" id="ARBA00004651"/>
    </source>
</evidence>
<evidence type="ECO:0000256" key="5">
    <source>
        <dbReference type="ARBA" id="ARBA00022692"/>
    </source>
</evidence>
<dbReference type="RefSeq" id="WP_055451098.1">
    <property type="nucleotide sequence ID" value="NZ_CYHF01000007.1"/>
</dbReference>
<dbReference type="PANTHER" id="PTHR11795">
    <property type="entry name" value="BRANCHED-CHAIN AMINO ACID TRANSPORT SYSTEM PERMEASE PROTEIN LIVH"/>
    <property type="match status" value="1"/>
</dbReference>
<comment type="subcellular location">
    <subcellularLocation>
        <location evidence="1">Cell membrane</location>
        <topology evidence="1">Multi-pass membrane protein</topology>
    </subcellularLocation>
</comment>